<evidence type="ECO:0000256" key="5">
    <source>
        <dbReference type="ARBA" id="ARBA00013189"/>
    </source>
</evidence>
<dbReference type="EMBL" id="JOTN01000001">
    <property type="protein sequence ID" value="KEK21361.1"/>
    <property type="molecule type" value="Genomic_DNA"/>
</dbReference>
<keyword evidence="9 11" id="KW-0413">Isomerase</keyword>
<dbReference type="Proteomes" id="UP000027822">
    <property type="component" value="Unassembled WGS sequence"/>
</dbReference>
<dbReference type="GO" id="GO:0003978">
    <property type="term" value="F:UDP-glucose 4-epimerase activity"/>
    <property type="evidence" value="ECO:0007669"/>
    <property type="project" value="UniProtKB-UniRule"/>
</dbReference>
<keyword evidence="8" id="KW-0299">Galactose metabolism</keyword>
<dbReference type="CDD" id="cd05247">
    <property type="entry name" value="UDP_G4E_1_SDR_e"/>
    <property type="match status" value="1"/>
</dbReference>
<evidence type="ECO:0000256" key="11">
    <source>
        <dbReference type="RuleBase" id="RU366046"/>
    </source>
</evidence>
<dbReference type="GO" id="GO:0006012">
    <property type="term" value="P:galactose metabolic process"/>
    <property type="evidence" value="ECO:0007669"/>
    <property type="project" value="UniProtKB-UniPathway"/>
</dbReference>
<evidence type="ECO:0000256" key="4">
    <source>
        <dbReference type="ARBA" id="ARBA00007637"/>
    </source>
</evidence>
<evidence type="ECO:0000313" key="13">
    <source>
        <dbReference type="EMBL" id="KEK21361.1"/>
    </source>
</evidence>
<dbReference type="Gene3D" id="3.90.25.10">
    <property type="entry name" value="UDP-galactose 4-epimerase, domain 1"/>
    <property type="match status" value="1"/>
</dbReference>
<evidence type="ECO:0000313" key="14">
    <source>
        <dbReference type="Proteomes" id="UP000027822"/>
    </source>
</evidence>
<evidence type="ECO:0000256" key="7">
    <source>
        <dbReference type="ARBA" id="ARBA00023027"/>
    </source>
</evidence>
<evidence type="ECO:0000256" key="2">
    <source>
        <dbReference type="ARBA" id="ARBA00001911"/>
    </source>
</evidence>
<name>A0A073K457_9BACI</name>
<protein>
    <recommendedName>
        <fullName evidence="6 11">UDP-glucose 4-epimerase</fullName>
        <ecNumber evidence="5 11">5.1.3.2</ecNumber>
    </recommendedName>
</protein>
<sequence length="328" mass="36506">MILVVGGAGYIGSHTVKELLDKGFKVVVLDNLTTGHRESVDKRAILEVGDLSQPIDLDRVFNKYAIDAVMHFAANSLVGESVVNPLKYYKNNVNATITLLEKMMEHGVNRFIFSSTAATYGIPETDIITENTVTNPINPYGRSKLMIEHILEDFHAAYGFKYVVLRYFNAAGAHVSAEIGEDHDPETHLIPIILQHLLGKREAISIFGTDYDTADGTCIRDYIHVTDLAEAHIAALQSLQTEQKENEVYNLGNGKGFSVKEVIEACEEVTGKKANILYGERRAGDPAQLIASSQKIYDELGWKAKYSLHEIIETAWKWHISHPDGYSK</sequence>
<dbReference type="Gene3D" id="3.40.50.720">
    <property type="entry name" value="NAD(P)-binding Rossmann-like Domain"/>
    <property type="match status" value="1"/>
</dbReference>
<evidence type="ECO:0000256" key="10">
    <source>
        <dbReference type="ARBA" id="ARBA00023277"/>
    </source>
</evidence>
<dbReference type="OrthoDB" id="9801785at2"/>
<accession>A0A073K457</accession>
<evidence type="ECO:0000256" key="9">
    <source>
        <dbReference type="ARBA" id="ARBA00023235"/>
    </source>
</evidence>
<evidence type="ECO:0000256" key="3">
    <source>
        <dbReference type="ARBA" id="ARBA00004947"/>
    </source>
</evidence>
<dbReference type="eggNOG" id="COG1087">
    <property type="taxonomic scope" value="Bacteria"/>
</dbReference>
<dbReference type="PANTHER" id="PTHR43725:SF53">
    <property type="entry name" value="UDP-ARABINOSE 4-EPIMERASE 1"/>
    <property type="match status" value="1"/>
</dbReference>
<keyword evidence="14" id="KW-1185">Reference proteome</keyword>
<dbReference type="SUPFAM" id="SSF51735">
    <property type="entry name" value="NAD(P)-binding Rossmann-fold domains"/>
    <property type="match status" value="1"/>
</dbReference>
<proteinExistence type="inferred from homology"/>
<gene>
    <name evidence="13" type="ORF">BAMA_00915</name>
</gene>
<comment type="catalytic activity">
    <reaction evidence="1 11">
        <text>UDP-alpha-D-glucose = UDP-alpha-D-galactose</text>
        <dbReference type="Rhea" id="RHEA:22168"/>
        <dbReference type="ChEBI" id="CHEBI:58885"/>
        <dbReference type="ChEBI" id="CHEBI:66914"/>
        <dbReference type="EC" id="5.1.3.2"/>
    </reaction>
</comment>
<reference evidence="13 14" key="1">
    <citation type="submission" date="2014-06" db="EMBL/GenBank/DDBJ databases">
        <title>Draft genome sequence of Bacillus manliponensis JCM 15802 (MCCC 1A00708).</title>
        <authorList>
            <person name="Lai Q."/>
            <person name="Liu Y."/>
            <person name="Shao Z."/>
        </authorList>
    </citation>
    <scope>NUCLEOTIDE SEQUENCE [LARGE SCALE GENOMIC DNA]</scope>
    <source>
        <strain evidence="13 14">JCM 15802</strain>
    </source>
</reference>
<comment type="pathway">
    <text evidence="3 11">Carbohydrate metabolism; galactose metabolism.</text>
</comment>
<evidence type="ECO:0000259" key="12">
    <source>
        <dbReference type="Pfam" id="PF01370"/>
    </source>
</evidence>
<dbReference type="PANTHER" id="PTHR43725">
    <property type="entry name" value="UDP-GLUCOSE 4-EPIMERASE"/>
    <property type="match status" value="1"/>
</dbReference>
<evidence type="ECO:0000256" key="1">
    <source>
        <dbReference type="ARBA" id="ARBA00000083"/>
    </source>
</evidence>
<comment type="subunit">
    <text evidence="11">Homodimer.</text>
</comment>
<comment type="cofactor">
    <cofactor evidence="2 11">
        <name>NAD(+)</name>
        <dbReference type="ChEBI" id="CHEBI:57540"/>
    </cofactor>
</comment>
<dbReference type="AlphaFoldDB" id="A0A073K457"/>
<dbReference type="RefSeq" id="WP_034635154.1">
    <property type="nucleotide sequence ID" value="NZ_CBCSJC010000002.1"/>
</dbReference>
<dbReference type="InterPro" id="IPR036291">
    <property type="entry name" value="NAD(P)-bd_dom_sf"/>
</dbReference>
<dbReference type="NCBIfam" id="TIGR01179">
    <property type="entry name" value="galE"/>
    <property type="match status" value="1"/>
</dbReference>
<dbReference type="UniPathway" id="UPA00214"/>
<comment type="caution">
    <text evidence="13">The sequence shown here is derived from an EMBL/GenBank/DDBJ whole genome shotgun (WGS) entry which is preliminary data.</text>
</comment>
<dbReference type="STRING" id="574376.BAMA_00915"/>
<evidence type="ECO:0000256" key="6">
    <source>
        <dbReference type="ARBA" id="ARBA00018569"/>
    </source>
</evidence>
<comment type="similarity">
    <text evidence="4 11">Belongs to the NAD(P)-dependent epimerase/dehydratase family.</text>
</comment>
<dbReference type="InterPro" id="IPR001509">
    <property type="entry name" value="Epimerase_deHydtase"/>
</dbReference>
<keyword evidence="7 11" id="KW-0520">NAD</keyword>
<dbReference type="InterPro" id="IPR005886">
    <property type="entry name" value="UDP_G4E"/>
</dbReference>
<keyword evidence="10 11" id="KW-0119">Carbohydrate metabolism</keyword>
<dbReference type="Pfam" id="PF01370">
    <property type="entry name" value="Epimerase"/>
    <property type="match status" value="1"/>
</dbReference>
<organism evidence="13 14">
    <name type="scientific">Bacillus manliponensis</name>
    <dbReference type="NCBI Taxonomy" id="574376"/>
    <lineage>
        <taxon>Bacteria</taxon>
        <taxon>Bacillati</taxon>
        <taxon>Bacillota</taxon>
        <taxon>Bacilli</taxon>
        <taxon>Bacillales</taxon>
        <taxon>Bacillaceae</taxon>
        <taxon>Bacillus</taxon>
        <taxon>Bacillus cereus group</taxon>
    </lineage>
</organism>
<evidence type="ECO:0000256" key="8">
    <source>
        <dbReference type="ARBA" id="ARBA00023144"/>
    </source>
</evidence>
<feature type="domain" description="NAD-dependent epimerase/dehydratase" evidence="12">
    <location>
        <begin position="2"/>
        <end position="252"/>
    </location>
</feature>
<dbReference type="EC" id="5.1.3.2" evidence="5 11"/>